<gene>
    <name evidence="2" type="ORF">MPL1032_190029</name>
</gene>
<protein>
    <submittedName>
        <fullName evidence="2">Uncharacterized protein</fullName>
    </submittedName>
</protein>
<name>A0A0K2VUM8_MESPL</name>
<evidence type="ECO:0000256" key="1">
    <source>
        <dbReference type="SAM" id="Phobius"/>
    </source>
</evidence>
<evidence type="ECO:0000313" key="2">
    <source>
        <dbReference type="EMBL" id="CDX54353.1"/>
    </source>
</evidence>
<keyword evidence="1" id="KW-0812">Transmembrane</keyword>
<dbReference type="AlphaFoldDB" id="A0A0K2VUM8"/>
<feature type="transmembrane region" description="Helical" evidence="1">
    <location>
        <begin position="26"/>
        <end position="51"/>
    </location>
</feature>
<reference evidence="3" key="1">
    <citation type="submission" date="2014-08" db="EMBL/GenBank/DDBJ databases">
        <authorList>
            <person name="Edwards T."/>
        </authorList>
    </citation>
    <scope>NUCLEOTIDE SEQUENCE [LARGE SCALE GENOMIC DNA]</scope>
</reference>
<keyword evidence="1" id="KW-1133">Transmembrane helix</keyword>
<sequence length="147" mass="15100">MAGVKPAGGVKPADCPLRGSTGRSSAGLGAGALAVWGLAGWGLFAGSALWLRPSRASSSAAAEICASRSSIDAAISRPPSSPARSRSSAFSSSAATSLSRDLVVVGFLAMPSLPCTSCRGTYDFGLILARFWLIYPEQEAEKWTFVS</sequence>
<dbReference type="Proteomes" id="UP000182888">
    <property type="component" value="Unassembled WGS sequence"/>
</dbReference>
<proteinExistence type="predicted"/>
<keyword evidence="1" id="KW-0472">Membrane</keyword>
<evidence type="ECO:0000313" key="3">
    <source>
        <dbReference type="Proteomes" id="UP000182888"/>
    </source>
</evidence>
<dbReference type="EMBL" id="CCND01000011">
    <property type="protein sequence ID" value="CDX54353.1"/>
    <property type="molecule type" value="Genomic_DNA"/>
</dbReference>
<organism evidence="2 3">
    <name type="scientific">Mesorhizobium plurifarium</name>
    <dbReference type="NCBI Taxonomy" id="69974"/>
    <lineage>
        <taxon>Bacteria</taxon>
        <taxon>Pseudomonadati</taxon>
        <taxon>Pseudomonadota</taxon>
        <taxon>Alphaproteobacteria</taxon>
        <taxon>Hyphomicrobiales</taxon>
        <taxon>Phyllobacteriaceae</taxon>
        <taxon>Mesorhizobium</taxon>
    </lineage>
</organism>
<accession>A0A0K2VUM8</accession>